<dbReference type="Proteomes" id="UP001152798">
    <property type="component" value="Chromosome 1"/>
</dbReference>
<feature type="compositionally biased region" description="Basic and acidic residues" evidence="1">
    <location>
        <begin position="112"/>
        <end position="121"/>
    </location>
</feature>
<dbReference type="EMBL" id="OV725077">
    <property type="protein sequence ID" value="CAH1391821.1"/>
    <property type="molecule type" value="Genomic_DNA"/>
</dbReference>
<proteinExistence type="predicted"/>
<gene>
    <name evidence="2" type="ORF">NEZAVI_LOCUS2750</name>
</gene>
<dbReference type="AlphaFoldDB" id="A0A9P0EDH6"/>
<reference evidence="2" key="1">
    <citation type="submission" date="2022-01" db="EMBL/GenBank/DDBJ databases">
        <authorList>
            <person name="King R."/>
        </authorList>
    </citation>
    <scope>NUCLEOTIDE SEQUENCE</scope>
</reference>
<sequence>MSTCSFWILGPTCPKWQYGPPRPSATRTNWTVTKNHMKFASKMWSITLSTAVVGDMNSSLCSSIKFLQLGTLWNTLVPQCTRNFQTCPTLYEKETEEEKIGPAIPAPPPWKKLKEQDRREDDKEDDENTE</sequence>
<evidence type="ECO:0000313" key="2">
    <source>
        <dbReference type="EMBL" id="CAH1391821.1"/>
    </source>
</evidence>
<keyword evidence="3" id="KW-1185">Reference proteome</keyword>
<evidence type="ECO:0000313" key="3">
    <source>
        <dbReference type="Proteomes" id="UP001152798"/>
    </source>
</evidence>
<name>A0A9P0EDH6_NEZVI</name>
<protein>
    <submittedName>
        <fullName evidence="2">Uncharacterized protein</fullName>
    </submittedName>
</protein>
<evidence type="ECO:0000256" key="1">
    <source>
        <dbReference type="SAM" id="MobiDB-lite"/>
    </source>
</evidence>
<accession>A0A9P0EDH6</accession>
<organism evidence="2 3">
    <name type="scientific">Nezara viridula</name>
    <name type="common">Southern green stink bug</name>
    <name type="synonym">Cimex viridulus</name>
    <dbReference type="NCBI Taxonomy" id="85310"/>
    <lineage>
        <taxon>Eukaryota</taxon>
        <taxon>Metazoa</taxon>
        <taxon>Ecdysozoa</taxon>
        <taxon>Arthropoda</taxon>
        <taxon>Hexapoda</taxon>
        <taxon>Insecta</taxon>
        <taxon>Pterygota</taxon>
        <taxon>Neoptera</taxon>
        <taxon>Paraneoptera</taxon>
        <taxon>Hemiptera</taxon>
        <taxon>Heteroptera</taxon>
        <taxon>Panheteroptera</taxon>
        <taxon>Pentatomomorpha</taxon>
        <taxon>Pentatomoidea</taxon>
        <taxon>Pentatomidae</taxon>
        <taxon>Pentatominae</taxon>
        <taxon>Nezara</taxon>
    </lineage>
</organism>
<feature type="region of interest" description="Disordered" evidence="1">
    <location>
        <begin position="93"/>
        <end position="130"/>
    </location>
</feature>